<dbReference type="FunFam" id="2.30.30.100:FF:000023">
    <property type="entry name" value="Small nuclear ribonucleoprotein G"/>
    <property type="match status" value="1"/>
</dbReference>
<dbReference type="GO" id="GO:0071013">
    <property type="term" value="C:catalytic step 2 spliceosome"/>
    <property type="evidence" value="ECO:0007669"/>
    <property type="project" value="TreeGrafter"/>
</dbReference>
<dbReference type="PANTHER" id="PTHR10553">
    <property type="entry name" value="SMALL NUCLEAR RIBONUCLEOPROTEIN"/>
    <property type="match status" value="1"/>
</dbReference>
<comment type="similarity">
    <text evidence="2 9">Belongs to the snRNP Sm proteins family.</text>
</comment>
<keyword evidence="6 9" id="KW-0508">mRNA splicing</keyword>
<dbReference type="GO" id="GO:0034719">
    <property type="term" value="C:SMN-Sm protein complex"/>
    <property type="evidence" value="ECO:0007669"/>
    <property type="project" value="TreeGrafter"/>
</dbReference>
<name>A0A9W8DPZ2_9FUNG</name>
<comment type="function">
    <text evidence="9">Plays a role in pre-mRNA splicing.</text>
</comment>
<dbReference type="GO" id="GO:0005682">
    <property type="term" value="C:U5 snRNP"/>
    <property type="evidence" value="ECO:0007669"/>
    <property type="project" value="TreeGrafter"/>
</dbReference>
<evidence type="ECO:0000256" key="9">
    <source>
        <dbReference type="RuleBase" id="RU365052"/>
    </source>
</evidence>
<dbReference type="GO" id="GO:0005685">
    <property type="term" value="C:U1 snRNP"/>
    <property type="evidence" value="ECO:0007669"/>
    <property type="project" value="TreeGrafter"/>
</dbReference>
<protein>
    <recommendedName>
        <fullName evidence="9">Small nuclear ribonucleoprotein G</fullName>
        <shortName evidence="9">snRNP-G</shortName>
    </recommendedName>
</protein>
<keyword evidence="13" id="KW-1185">Reference proteome</keyword>
<dbReference type="GO" id="GO:0005689">
    <property type="term" value="C:U12-type spliceosomal complex"/>
    <property type="evidence" value="ECO:0007669"/>
    <property type="project" value="TreeGrafter"/>
</dbReference>
<evidence type="ECO:0000256" key="5">
    <source>
        <dbReference type="ARBA" id="ARBA00022884"/>
    </source>
</evidence>
<evidence type="ECO:0000256" key="7">
    <source>
        <dbReference type="ARBA" id="ARBA00023242"/>
    </source>
</evidence>
<dbReference type="Proteomes" id="UP001150569">
    <property type="component" value="Unassembled WGS sequence"/>
</dbReference>
<keyword evidence="3 9" id="KW-0507">mRNA processing</keyword>
<evidence type="ECO:0000256" key="1">
    <source>
        <dbReference type="ARBA" id="ARBA00004123"/>
    </source>
</evidence>
<dbReference type="GO" id="GO:0071011">
    <property type="term" value="C:precatalytic spliceosome"/>
    <property type="evidence" value="ECO:0007669"/>
    <property type="project" value="TreeGrafter"/>
</dbReference>
<keyword evidence="4 9" id="KW-0747">Spliceosome</keyword>
<keyword evidence="5 9" id="KW-0694">RNA-binding</keyword>
<dbReference type="InterPro" id="IPR044641">
    <property type="entry name" value="Lsm7/SmG-like"/>
</dbReference>
<dbReference type="EMBL" id="JANBPT010000752">
    <property type="protein sequence ID" value="KAJ1913422.1"/>
    <property type="molecule type" value="Genomic_DNA"/>
</dbReference>
<evidence type="ECO:0000256" key="2">
    <source>
        <dbReference type="ARBA" id="ARBA00006850"/>
    </source>
</evidence>
<evidence type="ECO:0000313" key="13">
    <source>
        <dbReference type="Proteomes" id="UP001150569"/>
    </source>
</evidence>
<comment type="caution">
    <text evidence="12">The sequence shown here is derived from an EMBL/GenBank/DDBJ whole genome shotgun (WGS) entry which is preliminary data.</text>
</comment>
<dbReference type="Gene3D" id="2.30.30.100">
    <property type="match status" value="1"/>
</dbReference>
<reference evidence="12" key="1">
    <citation type="submission" date="2022-07" db="EMBL/GenBank/DDBJ databases">
        <title>Phylogenomic reconstructions and comparative analyses of Kickxellomycotina fungi.</title>
        <authorList>
            <person name="Reynolds N.K."/>
            <person name="Stajich J.E."/>
            <person name="Barry K."/>
            <person name="Grigoriev I.V."/>
            <person name="Crous P."/>
            <person name="Smith M.E."/>
        </authorList>
    </citation>
    <scope>NUCLEOTIDE SEQUENCE</scope>
    <source>
        <strain evidence="12">RSA 861</strain>
    </source>
</reference>
<dbReference type="GO" id="GO:0003723">
    <property type="term" value="F:RNA binding"/>
    <property type="evidence" value="ECO:0007669"/>
    <property type="project" value="UniProtKB-UniRule"/>
</dbReference>
<dbReference type="InterPro" id="IPR010920">
    <property type="entry name" value="LSM_dom_sf"/>
</dbReference>
<dbReference type="InterPro" id="IPR001163">
    <property type="entry name" value="Sm_dom_euk/arc"/>
</dbReference>
<dbReference type="SMART" id="SM00651">
    <property type="entry name" value="Sm"/>
    <property type="match status" value="1"/>
</dbReference>
<dbReference type="OrthoDB" id="2146at2759"/>
<dbReference type="CDD" id="cd01719">
    <property type="entry name" value="Sm_G"/>
    <property type="match status" value="1"/>
</dbReference>
<dbReference type="GO" id="GO:0000387">
    <property type="term" value="P:spliceosomal snRNP assembly"/>
    <property type="evidence" value="ECO:0007669"/>
    <property type="project" value="UniProtKB-UniRule"/>
</dbReference>
<dbReference type="GO" id="GO:0005687">
    <property type="term" value="C:U4 snRNP"/>
    <property type="evidence" value="ECO:0007669"/>
    <property type="project" value="TreeGrafter"/>
</dbReference>
<gene>
    <name evidence="12" type="ORF">IWQ60_009217</name>
    <name evidence="11" type="ORF">IWQ60_012028</name>
</gene>
<dbReference type="EMBL" id="JANBPT010001564">
    <property type="protein sequence ID" value="KAJ1906659.1"/>
    <property type="molecule type" value="Genomic_DNA"/>
</dbReference>
<organism evidence="12 13">
    <name type="scientific">Tieghemiomyces parasiticus</name>
    <dbReference type="NCBI Taxonomy" id="78921"/>
    <lineage>
        <taxon>Eukaryota</taxon>
        <taxon>Fungi</taxon>
        <taxon>Fungi incertae sedis</taxon>
        <taxon>Zoopagomycota</taxon>
        <taxon>Kickxellomycotina</taxon>
        <taxon>Dimargaritomycetes</taxon>
        <taxon>Dimargaritales</taxon>
        <taxon>Dimargaritaceae</taxon>
        <taxon>Tieghemiomyces</taxon>
    </lineage>
</organism>
<dbReference type="SUPFAM" id="SSF50182">
    <property type="entry name" value="Sm-like ribonucleoproteins"/>
    <property type="match status" value="1"/>
</dbReference>
<dbReference type="GO" id="GO:0071004">
    <property type="term" value="C:U2-type prespliceosome"/>
    <property type="evidence" value="ECO:0007669"/>
    <property type="project" value="TreeGrafter"/>
</dbReference>
<sequence>MSASTGPAVSKAAVPELKSYMEKRLMLQINGRRRVSGVLRGYDPFMNVVLDDAKDETAADAPQDLGMIVVRGNSIELMEGLEQI</sequence>
<keyword evidence="8 9" id="KW-0687">Ribonucleoprotein</keyword>
<comment type="subcellular location">
    <subcellularLocation>
        <location evidence="1 9">Nucleus</location>
    </subcellularLocation>
</comment>
<evidence type="ECO:0000256" key="8">
    <source>
        <dbReference type="ARBA" id="ARBA00023274"/>
    </source>
</evidence>
<proteinExistence type="inferred from homology"/>
<evidence type="ECO:0000259" key="10">
    <source>
        <dbReference type="SMART" id="SM00651"/>
    </source>
</evidence>
<evidence type="ECO:0000256" key="4">
    <source>
        <dbReference type="ARBA" id="ARBA00022728"/>
    </source>
</evidence>
<dbReference type="PANTHER" id="PTHR10553:SF2">
    <property type="entry name" value="SMALL NUCLEAR RIBONUCLEOPROTEIN G"/>
    <property type="match status" value="1"/>
</dbReference>
<dbReference type="Pfam" id="PF01423">
    <property type="entry name" value="LSM"/>
    <property type="match status" value="1"/>
</dbReference>
<accession>A0A9W8DPZ2</accession>
<evidence type="ECO:0000313" key="11">
    <source>
        <dbReference type="EMBL" id="KAJ1906659.1"/>
    </source>
</evidence>
<dbReference type="AlphaFoldDB" id="A0A9W8DPZ2"/>
<feature type="domain" description="Sm" evidence="10">
    <location>
        <begin position="15"/>
        <end position="80"/>
    </location>
</feature>
<dbReference type="InterPro" id="IPR034098">
    <property type="entry name" value="Sm_G"/>
</dbReference>
<evidence type="ECO:0000313" key="12">
    <source>
        <dbReference type="EMBL" id="KAJ1913422.1"/>
    </source>
</evidence>
<dbReference type="GO" id="GO:0097526">
    <property type="term" value="C:spliceosomal tri-snRNP complex"/>
    <property type="evidence" value="ECO:0007669"/>
    <property type="project" value="TreeGrafter"/>
</dbReference>
<evidence type="ECO:0000256" key="3">
    <source>
        <dbReference type="ARBA" id="ARBA00022664"/>
    </source>
</evidence>
<evidence type="ECO:0000256" key="6">
    <source>
        <dbReference type="ARBA" id="ARBA00023187"/>
    </source>
</evidence>
<keyword evidence="7 9" id="KW-0539">Nucleus</keyword>
<dbReference type="GO" id="GO:0005686">
    <property type="term" value="C:U2 snRNP"/>
    <property type="evidence" value="ECO:0007669"/>
    <property type="project" value="TreeGrafter"/>
</dbReference>